<evidence type="ECO:0000256" key="4">
    <source>
        <dbReference type="ARBA" id="ARBA00022989"/>
    </source>
</evidence>
<dbReference type="SUPFAM" id="SSF103481">
    <property type="entry name" value="Multidrug resistance efflux transporter EmrE"/>
    <property type="match status" value="2"/>
</dbReference>
<keyword evidence="4 6" id="KW-1133">Transmembrane helix</keyword>
<feature type="transmembrane region" description="Helical" evidence="6">
    <location>
        <begin position="157"/>
        <end position="180"/>
    </location>
</feature>
<evidence type="ECO:0000256" key="2">
    <source>
        <dbReference type="ARBA" id="ARBA00009853"/>
    </source>
</evidence>
<accession>A0A317FG45</accession>
<feature type="transmembrane region" description="Helical" evidence="6">
    <location>
        <begin position="218"/>
        <end position="237"/>
    </location>
</feature>
<dbReference type="InterPro" id="IPR037185">
    <property type="entry name" value="EmrE-like"/>
</dbReference>
<evidence type="ECO:0000256" key="3">
    <source>
        <dbReference type="ARBA" id="ARBA00022692"/>
    </source>
</evidence>
<dbReference type="PANTHER" id="PTHR22911:SF6">
    <property type="entry name" value="SOLUTE CARRIER FAMILY 35 MEMBER G1"/>
    <property type="match status" value="1"/>
</dbReference>
<dbReference type="Pfam" id="PF00892">
    <property type="entry name" value="EamA"/>
    <property type="match status" value="2"/>
</dbReference>
<dbReference type="AlphaFoldDB" id="A0A317FG45"/>
<dbReference type="GO" id="GO:0016020">
    <property type="term" value="C:membrane"/>
    <property type="evidence" value="ECO:0007669"/>
    <property type="project" value="UniProtKB-SubCell"/>
</dbReference>
<dbReference type="InterPro" id="IPR000620">
    <property type="entry name" value="EamA_dom"/>
</dbReference>
<feature type="transmembrane region" description="Helical" evidence="6">
    <location>
        <begin position="249"/>
        <end position="268"/>
    </location>
</feature>
<dbReference type="PANTHER" id="PTHR22911">
    <property type="entry name" value="ACYL-MALONYL CONDENSING ENZYME-RELATED"/>
    <property type="match status" value="1"/>
</dbReference>
<dbReference type="OrthoDB" id="9812899at2"/>
<organism evidence="8 9">
    <name type="scientific">Falsiroseomonas bella</name>
    <dbReference type="NCBI Taxonomy" id="2184016"/>
    <lineage>
        <taxon>Bacteria</taxon>
        <taxon>Pseudomonadati</taxon>
        <taxon>Pseudomonadota</taxon>
        <taxon>Alphaproteobacteria</taxon>
        <taxon>Acetobacterales</taxon>
        <taxon>Roseomonadaceae</taxon>
        <taxon>Falsiroseomonas</taxon>
    </lineage>
</organism>
<evidence type="ECO:0000313" key="8">
    <source>
        <dbReference type="EMBL" id="PWS38050.1"/>
    </source>
</evidence>
<feature type="transmembrane region" description="Helical" evidence="6">
    <location>
        <begin position="274"/>
        <end position="291"/>
    </location>
</feature>
<keyword evidence="5 6" id="KW-0472">Membrane</keyword>
<feature type="transmembrane region" description="Helical" evidence="6">
    <location>
        <begin position="104"/>
        <end position="122"/>
    </location>
</feature>
<feature type="transmembrane region" description="Helical" evidence="6">
    <location>
        <begin position="78"/>
        <end position="98"/>
    </location>
</feature>
<keyword evidence="3 6" id="KW-0812">Transmembrane</keyword>
<feature type="domain" description="EamA" evidence="7">
    <location>
        <begin position="9"/>
        <end position="145"/>
    </location>
</feature>
<evidence type="ECO:0000256" key="6">
    <source>
        <dbReference type="SAM" id="Phobius"/>
    </source>
</evidence>
<reference evidence="9" key="1">
    <citation type="submission" date="2018-05" db="EMBL/GenBank/DDBJ databases">
        <authorList>
            <person name="Du Z."/>
            <person name="Wang X."/>
        </authorList>
    </citation>
    <scope>NUCLEOTIDE SEQUENCE [LARGE SCALE GENOMIC DNA]</scope>
    <source>
        <strain evidence="9">CQN31</strain>
    </source>
</reference>
<gene>
    <name evidence="8" type="ORF">DFH01_01705</name>
</gene>
<feature type="transmembrane region" description="Helical" evidence="6">
    <location>
        <begin position="40"/>
        <end position="57"/>
    </location>
</feature>
<dbReference type="Proteomes" id="UP000245765">
    <property type="component" value="Unassembled WGS sequence"/>
</dbReference>
<protein>
    <submittedName>
        <fullName evidence="8">Multidrug transporter</fullName>
    </submittedName>
</protein>
<dbReference type="RefSeq" id="WP_109868672.1">
    <property type="nucleotide sequence ID" value="NZ_QGNA01000001.1"/>
</dbReference>
<proteinExistence type="inferred from homology"/>
<name>A0A317FG45_9PROT</name>
<comment type="caution">
    <text evidence="8">The sequence shown here is derived from an EMBL/GenBank/DDBJ whole genome shotgun (WGS) entry which is preliminary data.</text>
</comment>
<feature type="transmembrane region" description="Helical" evidence="6">
    <location>
        <begin position="134"/>
        <end position="151"/>
    </location>
</feature>
<evidence type="ECO:0000313" key="9">
    <source>
        <dbReference type="Proteomes" id="UP000245765"/>
    </source>
</evidence>
<feature type="transmembrane region" description="Helical" evidence="6">
    <location>
        <begin position="192"/>
        <end position="212"/>
    </location>
</feature>
<comment type="similarity">
    <text evidence="2">Belongs to the drug/metabolite transporter (DMT) superfamily. 10 TMS drug/metabolite exporter (DME) (TC 2.A.7.3) family.</text>
</comment>
<feature type="domain" description="EamA" evidence="7">
    <location>
        <begin position="161"/>
        <end position="290"/>
    </location>
</feature>
<comment type="subcellular location">
    <subcellularLocation>
        <location evidence="1">Membrane</location>
        <topology evidence="1">Multi-pass membrane protein</topology>
    </subcellularLocation>
</comment>
<evidence type="ECO:0000256" key="5">
    <source>
        <dbReference type="ARBA" id="ARBA00023136"/>
    </source>
</evidence>
<evidence type="ECO:0000259" key="7">
    <source>
        <dbReference type="Pfam" id="PF00892"/>
    </source>
</evidence>
<dbReference type="EMBL" id="QGNA01000001">
    <property type="protein sequence ID" value="PWS38050.1"/>
    <property type="molecule type" value="Genomic_DNA"/>
</dbReference>
<evidence type="ECO:0000256" key="1">
    <source>
        <dbReference type="ARBA" id="ARBA00004141"/>
    </source>
</evidence>
<keyword evidence="9" id="KW-1185">Reference proteome</keyword>
<sequence>MPLRHDIRRGVLLMLGACALFTLMSALIKALGDRIPVAEIMFFRSALAVPVVLLVVARARPGRPVWQALRTSRFPAHLVRAGTGTSAQACSFYALALLPLAEHTALTNTTPIFITLLSIPFLGEKVGIHRAGAVLLGFLGIVVIALGQGAFGGGLQGVAQIGVAAAVAQGVFSACTTLLVRNLSATEASTTITLWQSLLMTAFAGVVLPFVWVTPAWWELGVLILVGLLGGAAQVMLTEAWASAEVSALAPYSYSSLLWAILFGWIAFGDVPGFATIAGALLIVIASLYILHRELMRRRRGQ</sequence>